<gene>
    <name evidence="1" type="ORF">CBOVIS_LOCUS2391</name>
</gene>
<keyword evidence="2" id="KW-1185">Reference proteome</keyword>
<accession>A0A8S1EN51</accession>
<evidence type="ECO:0000313" key="1">
    <source>
        <dbReference type="EMBL" id="CAB3399235.1"/>
    </source>
</evidence>
<reference evidence="1 2" key="1">
    <citation type="submission" date="2020-04" db="EMBL/GenBank/DDBJ databases">
        <authorList>
            <person name="Laetsch R D."/>
            <person name="Stevens L."/>
            <person name="Kumar S."/>
            <person name="Blaxter L. M."/>
        </authorList>
    </citation>
    <scope>NUCLEOTIDE SEQUENCE [LARGE SCALE GENOMIC DNA]</scope>
</reference>
<protein>
    <submittedName>
        <fullName evidence="1">Uncharacterized protein</fullName>
    </submittedName>
</protein>
<dbReference type="Proteomes" id="UP000494206">
    <property type="component" value="Unassembled WGS sequence"/>
</dbReference>
<sequence>MSYTVHYFSFIYRIMSDNGTDQLTADIIKEKLAILFKFVMNHFYHEMTSEKIYELHTELEKVSPIPIVWRPYQWLPLTPVTFTITYAIPPPTKDFIYNSTITGLLQFKSDLRLFLDVANFSKFNFNDSATTNVISFAKYAELSKFLNYCFHNLGRDYDRKKFEAVAVPKKRARKTQTKKAV</sequence>
<proteinExistence type="predicted"/>
<name>A0A8S1EN51_9PELO</name>
<comment type="caution">
    <text evidence="1">The sequence shown here is derived from an EMBL/GenBank/DDBJ whole genome shotgun (WGS) entry which is preliminary data.</text>
</comment>
<dbReference type="AlphaFoldDB" id="A0A8S1EN51"/>
<evidence type="ECO:0000313" key="2">
    <source>
        <dbReference type="Proteomes" id="UP000494206"/>
    </source>
</evidence>
<dbReference type="EMBL" id="CADEPM010000002">
    <property type="protein sequence ID" value="CAB3399235.1"/>
    <property type="molecule type" value="Genomic_DNA"/>
</dbReference>
<organism evidence="1 2">
    <name type="scientific">Caenorhabditis bovis</name>
    <dbReference type="NCBI Taxonomy" id="2654633"/>
    <lineage>
        <taxon>Eukaryota</taxon>
        <taxon>Metazoa</taxon>
        <taxon>Ecdysozoa</taxon>
        <taxon>Nematoda</taxon>
        <taxon>Chromadorea</taxon>
        <taxon>Rhabditida</taxon>
        <taxon>Rhabditina</taxon>
        <taxon>Rhabditomorpha</taxon>
        <taxon>Rhabditoidea</taxon>
        <taxon>Rhabditidae</taxon>
        <taxon>Peloderinae</taxon>
        <taxon>Caenorhabditis</taxon>
    </lineage>
</organism>